<comment type="caution">
    <text evidence="1">The sequence shown here is derived from an EMBL/GenBank/DDBJ whole genome shotgun (WGS) entry which is preliminary data.</text>
</comment>
<protein>
    <submittedName>
        <fullName evidence="1">Uncharacterized protein</fullName>
    </submittedName>
</protein>
<sequence>MWTQKAGYRQIQHKCLQRLLLISYTELKINKYVRNITATLVGPQEPLMAIVKQRKICQGCQKKSWMDNVNEWPSHLMDELLSAVKKRPDAGGFLYCRPSFLPNCKPVNGLMMILTLQYLPFQFHSVSVNCKQHDKHIKAIYKSDYTLIH</sequence>
<reference evidence="1" key="2">
    <citation type="submission" date="2020-11" db="EMBL/GenBank/DDBJ databases">
        <authorList>
            <person name="McCartney M.A."/>
            <person name="Auch B."/>
            <person name="Kono T."/>
            <person name="Mallez S."/>
            <person name="Becker A."/>
            <person name="Gohl D.M."/>
            <person name="Silverstein K.A.T."/>
            <person name="Koren S."/>
            <person name="Bechman K.B."/>
            <person name="Herman A."/>
            <person name="Abrahante J.E."/>
            <person name="Garbe J."/>
        </authorList>
    </citation>
    <scope>NUCLEOTIDE SEQUENCE</scope>
    <source>
        <strain evidence="1">Duluth1</strain>
        <tissue evidence="1">Whole animal</tissue>
    </source>
</reference>
<dbReference type="EMBL" id="JAIWYP010000005">
    <property type="protein sequence ID" value="KAH3822286.1"/>
    <property type="molecule type" value="Genomic_DNA"/>
</dbReference>
<organism evidence="1 2">
    <name type="scientific">Dreissena polymorpha</name>
    <name type="common">Zebra mussel</name>
    <name type="synonym">Mytilus polymorpha</name>
    <dbReference type="NCBI Taxonomy" id="45954"/>
    <lineage>
        <taxon>Eukaryota</taxon>
        <taxon>Metazoa</taxon>
        <taxon>Spiralia</taxon>
        <taxon>Lophotrochozoa</taxon>
        <taxon>Mollusca</taxon>
        <taxon>Bivalvia</taxon>
        <taxon>Autobranchia</taxon>
        <taxon>Heteroconchia</taxon>
        <taxon>Euheterodonta</taxon>
        <taxon>Imparidentia</taxon>
        <taxon>Neoheterodontei</taxon>
        <taxon>Myida</taxon>
        <taxon>Dreissenoidea</taxon>
        <taxon>Dreissenidae</taxon>
        <taxon>Dreissena</taxon>
    </lineage>
</organism>
<proteinExistence type="predicted"/>
<name>A0A9D4GRJ3_DREPO</name>
<reference evidence="1" key="1">
    <citation type="journal article" date="2019" name="bioRxiv">
        <title>The Genome of the Zebra Mussel, Dreissena polymorpha: A Resource for Invasive Species Research.</title>
        <authorList>
            <person name="McCartney M.A."/>
            <person name="Auch B."/>
            <person name="Kono T."/>
            <person name="Mallez S."/>
            <person name="Zhang Y."/>
            <person name="Obille A."/>
            <person name="Becker A."/>
            <person name="Abrahante J.E."/>
            <person name="Garbe J."/>
            <person name="Badalamenti J.P."/>
            <person name="Herman A."/>
            <person name="Mangelson H."/>
            <person name="Liachko I."/>
            <person name="Sullivan S."/>
            <person name="Sone E.D."/>
            <person name="Koren S."/>
            <person name="Silverstein K.A.T."/>
            <person name="Beckman K.B."/>
            <person name="Gohl D.M."/>
        </authorList>
    </citation>
    <scope>NUCLEOTIDE SEQUENCE</scope>
    <source>
        <strain evidence="1">Duluth1</strain>
        <tissue evidence="1">Whole animal</tissue>
    </source>
</reference>
<evidence type="ECO:0000313" key="2">
    <source>
        <dbReference type="Proteomes" id="UP000828390"/>
    </source>
</evidence>
<evidence type="ECO:0000313" key="1">
    <source>
        <dbReference type="EMBL" id="KAH3822286.1"/>
    </source>
</evidence>
<gene>
    <name evidence="1" type="ORF">DPMN_124060</name>
</gene>
<dbReference type="Proteomes" id="UP000828390">
    <property type="component" value="Unassembled WGS sequence"/>
</dbReference>
<dbReference type="AlphaFoldDB" id="A0A9D4GRJ3"/>
<accession>A0A9D4GRJ3</accession>
<keyword evidence="2" id="KW-1185">Reference proteome</keyword>